<name>A0A174JDR0_9FIRM</name>
<dbReference type="EMBL" id="CYZU01000047">
    <property type="protein sequence ID" value="CUO97813.1"/>
    <property type="molecule type" value="Genomic_DNA"/>
</dbReference>
<dbReference type="RefSeq" id="WP_055154713.1">
    <property type="nucleotide sequence ID" value="NZ_CYZU01000047.1"/>
</dbReference>
<keyword evidence="1" id="KW-1133">Transmembrane helix</keyword>
<feature type="transmembrane region" description="Helical" evidence="1">
    <location>
        <begin position="36"/>
        <end position="56"/>
    </location>
</feature>
<protein>
    <recommendedName>
        <fullName evidence="4">MFS transporter</fullName>
    </recommendedName>
</protein>
<reference evidence="2 3" key="1">
    <citation type="submission" date="2015-09" db="EMBL/GenBank/DDBJ databases">
        <authorList>
            <consortium name="Pathogen Informatics"/>
        </authorList>
    </citation>
    <scope>NUCLEOTIDE SEQUENCE [LARGE SCALE GENOMIC DNA]</scope>
    <source>
        <strain evidence="2 3">2789STDY5834876</strain>
    </source>
</reference>
<dbReference type="AlphaFoldDB" id="A0A174JDR0"/>
<feature type="transmembrane region" description="Helical" evidence="1">
    <location>
        <begin position="68"/>
        <end position="90"/>
    </location>
</feature>
<dbReference type="InterPro" id="IPR046113">
    <property type="entry name" value="DUF6050"/>
</dbReference>
<accession>A0A174JDR0</accession>
<dbReference type="OrthoDB" id="1825068at2"/>
<dbReference type="Pfam" id="PF19517">
    <property type="entry name" value="DUF6050"/>
    <property type="match status" value="1"/>
</dbReference>
<evidence type="ECO:0000313" key="3">
    <source>
        <dbReference type="Proteomes" id="UP000095544"/>
    </source>
</evidence>
<dbReference type="STRING" id="39482.ERS852491_03903"/>
<proteinExistence type="predicted"/>
<evidence type="ECO:0000313" key="2">
    <source>
        <dbReference type="EMBL" id="CUO97813.1"/>
    </source>
</evidence>
<sequence length="103" mass="11762">MMIEYVIKKSILPLAFMLFWFWMVSTIMKVSGQTDLFWWIFLSGLPFGIHKMRLILIPKGMDITATLGMAALSVIIGALIGSIMIPVYVIRAVYVFLRYIIGK</sequence>
<feature type="transmembrane region" description="Helical" evidence="1">
    <location>
        <begin position="12"/>
        <end position="30"/>
    </location>
</feature>
<keyword evidence="1" id="KW-0472">Membrane</keyword>
<organism evidence="2 3">
    <name type="scientific">Faecalicatena contorta</name>
    <dbReference type="NCBI Taxonomy" id="39482"/>
    <lineage>
        <taxon>Bacteria</taxon>
        <taxon>Bacillati</taxon>
        <taxon>Bacillota</taxon>
        <taxon>Clostridia</taxon>
        <taxon>Lachnospirales</taxon>
        <taxon>Lachnospiraceae</taxon>
        <taxon>Faecalicatena</taxon>
    </lineage>
</organism>
<keyword evidence="1" id="KW-0812">Transmembrane</keyword>
<evidence type="ECO:0008006" key="4">
    <source>
        <dbReference type="Google" id="ProtNLM"/>
    </source>
</evidence>
<evidence type="ECO:0000256" key="1">
    <source>
        <dbReference type="SAM" id="Phobius"/>
    </source>
</evidence>
<dbReference type="Proteomes" id="UP000095544">
    <property type="component" value="Unassembled WGS sequence"/>
</dbReference>
<gene>
    <name evidence="2" type="ORF">ERS852491_03903</name>
</gene>